<dbReference type="Gene3D" id="2.30.33.40">
    <property type="entry name" value="GroES chaperonin"/>
    <property type="match status" value="1"/>
</dbReference>
<accession>A0A221S317</accession>
<gene>
    <name evidence="2" type="primary">groES</name>
</gene>
<protein>
    <submittedName>
        <fullName evidence="2">Co-chaperonin GroES</fullName>
    </submittedName>
</protein>
<dbReference type="InterPro" id="IPR020818">
    <property type="entry name" value="Chaperonin_GroES"/>
</dbReference>
<proteinExistence type="predicted"/>
<dbReference type="InterPro" id="IPR011032">
    <property type="entry name" value="GroES-like_sf"/>
</dbReference>
<dbReference type="EMBL" id="KU970571">
    <property type="protein sequence ID" value="ASN63165.1"/>
    <property type="molecule type" value="Genomic_DNA"/>
</dbReference>
<organism evidence="2">
    <name type="scientific">uncultured virus</name>
    <dbReference type="NCBI Taxonomy" id="340016"/>
    <lineage>
        <taxon>Viruses</taxon>
        <taxon>environmental samples</taxon>
    </lineage>
</organism>
<dbReference type="GO" id="GO:0005524">
    <property type="term" value="F:ATP binding"/>
    <property type="evidence" value="ECO:0007669"/>
    <property type="project" value="InterPro"/>
</dbReference>
<evidence type="ECO:0000256" key="1">
    <source>
        <dbReference type="ARBA" id="ARBA00023186"/>
    </source>
</evidence>
<dbReference type="Pfam" id="PF00166">
    <property type="entry name" value="Cpn10"/>
    <property type="match status" value="1"/>
</dbReference>
<evidence type="ECO:0000313" key="2">
    <source>
        <dbReference type="EMBL" id="ASN63165.1"/>
    </source>
</evidence>
<name>A0A221S317_9VIRU</name>
<dbReference type="SUPFAM" id="SSF50129">
    <property type="entry name" value="GroES-like"/>
    <property type="match status" value="1"/>
</dbReference>
<sequence length="142" mass="16015">MSEIATLKKDIVTLDGKPISSKKEEAPAEEQKPTQLPEVKGYRILCAVPVVDEKYQSGILKSDKTKNIEEHSTVVLFVIKLGDMAYKDEDRFPTGPWCKEGDFVITRAYSGTRIKIHGKEFRIINDDTVEAVVDDPRGYERA</sequence>
<dbReference type="InterPro" id="IPR037124">
    <property type="entry name" value="Chaperonin_GroES_sf"/>
</dbReference>
<reference evidence="2" key="1">
    <citation type="submission" date="2016-03" db="EMBL/GenBank/DDBJ databases">
        <title>Novel chaperonins are prevalent in the virioplankton and link to viral biology and ecology.</title>
        <authorList>
            <person name="Marine R.L."/>
            <person name="Nasko D.J."/>
            <person name="Polson S.W."/>
            <person name="Wommack K.E."/>
        </authorList>
    </citation>
    <scope>NUCLEOTIDE SEQUENCE</scope>
</reference>
<keyword evidence="1" id="KW-0143">Chaperone</keyword>
<dbReference type="GO" id="GO:0044183">
    <property type="term" value="F:protein folding chaperone"/>
    <property type="evidence" value="ECO:0007669"/>
    <property type="project" value="InterPro"/>
</dbReference>